<proteinExistence type="predicted"/>
<reference evidence="2 3" key="1">
    <citation type="submission" date="2024-04" db="EMBL/GenBank/DDBJ databases">
        <title>Symmetric and asymmetric DNA N6-adenine methylation regulates different biological responses in Mucorales.</title>
        <authorList>
            <consortium name="Lawrence Berkeley National Laboratory"/>
            <person name="Lax C."/>
            <person name="Mondo S.J."/>
            <person name="Osorio-Concepcion M."/>
            <person name="Muszewska A."/>
            <person name="Corrochano-Luque M."/>
            <person name="Gutierrez G."/>
            <person name="Riley R."/>
            <person name="Lipzen A."/>
            <person name="Guo J."/>
            <person name="Hundley H."/>
            <person name="Amirebrahimi M."/>
            <person name="Ng V."/>
            <person name="Lorenzo-Gutierrez D."/>
            <person name="Binder U."/>
            <person name="Yang J."/>
            <person name="Song Y."/>
            <person name="Canovas D."/>
            <person name="Navarro E."/>
            <person name="Freitag M."/>
            <person name="Gabaldon T."/>
            <person name="Grigoriev I.V."/>
            <person name="Corrochano L.M."/>
            <person name="Nicolas F.E."/>
            <person name="Garre V."/>
        </authorList>
    </citation>
    <scope>NUCLEOTIDE SEQUENCE [LARGE SCALE GENOMIC DNA]</scope>
    <source>
        <strain evidence="2 3">L51</strain>
    </source>
</reference>
<gene>
    <name evidence="2" type="ORF">J3Q64DRAFT_1497473</name>
</gene>
<evidence type="ECO:0000313" key="2">
    <source>
        <dbReference type="EMBL" id="KAL0086510.1"/>
    </source>
</evidence>
<dbReference type="Proteomes" id="UP001448207">
    <property type="component" value="Unassembled WGS sequence"/>
</dbReference>
<evidence type="ECO:0008006" key="4">
    <source>
        <dbReference type="Google" id="ProtNLM"/>
    </source>
</evidence>
<organism evidence="2 3">
    <name type="scientific">Phycomyces blakesleeanus</name>
    <dbReference type="NCBI Taxonomy" id="4837"/>
    <lineage>
        <taxon>Eukaryota</taxon>
        <taxon>Fungi</taxon>
        <taxon>Fungi incertae sedis</taxon>
        <taxon>Mucoromycota</taxon>
        <taxon>Mucoromycotina</taxon>
        <taxon>Mucoromycetes</taxon>
        <taxon>Mucorales</taxon>
        <taxon>Phycomycetaceae</taxon>
        <taxon>Phycomyces</taxon>
    </lineage>
</organism>
<comment type="caution">
    <text evidence="2">The sequence shown here is derived from an EMBL/GenBank/DDBJ whole genome shotgun (WGS) entry which is preliminary data.</text>
</comment>
<dbReference type="EMBL" id="JBCLYO010000008">
    <property type="protein sequence ID" value="KAL0086510.1"/>
    <property type="molecule type" value="Genomic_DNA"/>
</dbReference>
<name>A0ABR3B1P5_PHYBL</name>
<sequence>MRDKINRAMVELISESVAFLEATRERALDTLFNLVTTSVESTNTMSWLICFTINGRPSLLIPRLHQYLIRGLKVHQNPFMDSGLEHCTDEQKKLAILGSKVFAYLLEQQNTIARKSVINLFEEYFAQMHTRQNHSMELDTTSSDDDLQRYYLGYIFALPNISPELTQACWTEIFKRLVENDSAGTMFMYERDSEYSRIYTPAGEISIVSVFPQWLSNVAFSKDSLIMKHALDVAVMLDTMAYDPRLNLAHLIPAGDKSILDSMRPSFDQLDLQPSSIDLVNWTISILESKSHVRGTDSLKIALFLMQLIIFKCDTEEKAAEMLVSIITQLDKPNAKTESSSGTRYLVLNLVASAETKWPNVFQVVLEKIFSHAIALHIADSEGSVSVEKILGNLAMLFEETGEAYGPDGTRPGFSSFQMYIVDHWQQVLLLFVSHPSMECRAMGYRVLANSKLWEHTGSNIQPIQISKMLTEAWFRHMKHRFLRITPQEREEEVSVLEELERLIVGCCQTLVLAKSILCLALDCIMQGALEIFPAVDPNVLQREKTNLLDKVRENKSATEIRSQPVNRPPRFITTTDLLNGELDFRDKTYIDNIERTASLFYSFRDSKDTTREHTTAVSLSILSHLTSKWPRQKVSLEAYDNVLPKNIPYASDITTGNAFKDHPALFLIIEQCSAIAGSPINDTTRSILVYFIAFWHMPEVAKETTTLKYATQLEETCRIMMLLKAVIVFMLLFSFFLFFTTILSNSNHLFGQ</sequence>
<evidence type="ECO:0000313" key="3">
    <source>
        <dbReference type="Proteomes" id="UP001448207"/>
    </source>
</evidence>
<protein>
    <recommendedName>
        <fullName evidence="4">Mediator complex subunit 5</fullName>
    </recommendedName>
</protein>
<keyword evidence="1" id="KW-1133">Transmembrane helix</keyword>
<keyword evidence="1" id="KW-0812">Transmembrane</keyword>
<accession>A0ABR3B1P5</accession>
<keyword evidence="3" id="KW-1185">Reference proteome</keyword>
<keyword evidence="1" id="KW-0472">Membrane</keyword>
<evidence type="ECO:0000256" key="1">
    <source>
        <dbReference type="SAM" id="Phobius"/>
    </source>
</evidence>
<feature type="transmembrane region" description="Helical" evidence="1">
    <location>
        <begin position="722"/>
        <end position="744"/>
    </location>
</feature>